<keyword evidence="1" id="KW-0472">Membrane</keyword>
<proteinExistence type="predicted"/>
<feature type="transmembrane region" description="Helical" evidence="1">
    <location>
        <begin position="30"/>
        <end position="50"/>
    </location>
</feature>
<evidence type="ECO:0000313" key="3">
    <source>
        <dbReference type="WBParaSite" id="PgR016_g114_t01"/>
    </source>
</evidence>
<organism evidence="2 3">
    <name type="scientific">Parascaris univalens</name>
    <name type="common">Nematode worm</name>
    <dbReference type="NCBI Taxonomy" id="6257"/>
    <lineage>
        <taxon>Eukaryota</taxon>
        <taxon>Metazoa</taxon>
        <taxon>Ecdysozoa</taxon>
        <taxon>Nematoda</taxon>
        <taxon>Chromadorea</taxon>
        <taxon>Rhabditida</taxon>
        <taxon>Spirurina</taxon>
        <taxon>Ascaridomorpha</taxon>
        <taxon>Ascaridoidea</taxon>
        <taxon>Ascarididae</taxon>
        <taxon>Parascaris</taxon>
    </lineage>
</organism>
<accession>A0A915AUU1</accession>
<keyword evidence="2" id="KW-1185">Reference proteome</keyword>
<dbReference type="Proteomes" id="UP000887569">
    <property type="component" value="Unplaced"/>
</dbReference>
<dbReference type="WBParaSite" id="PgR016_g114_t01">
    <property type="protein sequence ID" value="PgR016_g114_t01"/>
    <property type="gene ID" value="PgR016_g114"/>
</dbReference>
<name>A0A915AUU1_PARUN</name>
<evidence type="ECO:0000256" key="1">
    <source>
        <dbReference type="SAM" id="Phobius"/>
    </source>
</evidence>
<dbReference type="AlphaFoldDB" id="A0A915AUU1"/>
<sequence length="53" mass="6219">VYECVSCILTMQLYFNRLAAKRSFSAPGGAIFIEYTFAVSIIFFFFWTLLRYC</sequence>
<protein>
    <submittedName>
        <fullName evidence="3">Uncharacterized protein</fullName>
    </submittedName>
</protein>
<evidence type="ECO:0000313" key="2">
    <source>
        <dbReference type="Proteomes" id="UP000887569"/>
    </source>
</evidence>
<reference evidence="3" key="1">
    <citation type="submission" date="2022-11" db="UniProtKB">
        <authorList>
            <consortium name="WormBaseParasite"/>
        </authorList>
    </citation>
    <scope>IDENTIFICATION</scope>
</reference>
<keyword evidence="1" id="KW-1133">Transmembrane helix</keyword>
<keyword evidence="1" id="KW-0812">Transmembrane</keyword>